<gene>
    <name evidence="3" type="ORF">SAMN04489832_2019</name>
</gene>
<sequence>MIGSLRMASRAVRSGVVAALCLLAMVSGCSGGPDEAPVAKGCQPPPHEDDLLAAYLAEPVFAFRPPEALAVGSPVVEKACRQVGEGRSTRIEGQPVDVGPGVTTTTVSLFFALEVGFAQDKLAEMYEPAIRAAGWNAQPLDLAPVHSSGDRQAGLYYCKDLNGVPSFLSVYERWVALPTVGFLRSPLRRKDTGLRPGAWRSPSPPCAVAAVRPSERSRGGRFGPSQTE</sequence>
<dbReference type="PROSITE" id="PS51257">
    <property type="entry name" value="PROKAR_LIPOPROTEIN"/>
    <property type="match status" value="1"/>
</dbReference>
<dbReference type="STRING" id="709881.SAMN04489832_2019"/>
<evidence type="ECO:0000313" key="4">
    <source>
        <dbReference type="Proteomes" id="UP000185124"/>
    </source>
</evidence>
<evidence type="ECO:0000256" key="1">
    <source>
        <dbReference type="SAM" id="MobiDB-lite"/>
    </source>
</evidence>
<evidence type="ECO:0000313" key="3">
    <source>
        <dbReference type="EMBL" id="SIM78498.1"/>
    </source>
</evidence>
<feature type="chain" id="PRO_5039157126" description="Lipoprotein" evidence="2">
    <location>
        <begin position="19"/>
        <end position="228"/>
    </location>
</feature>
<proteinExistence type="predicted"/>
<evidence type="ECO:0008006" key="5">
    <source>
        <dbReference type="Google" id="ProtNLM"/>
    </source>
</evidence>
<name>A0A1N5VZL4_9ACTN</name>
<protein>
    <recommendedName>
        <fullName evidence="5">Lipoprotein</fullName>
    </recommendedName>
</protein>
<dbReference type="AlphaFoldDB" id="A0A1N5VZL4"/>
<keyword evidence="4" id="KW-1185">Reference proteome</keyword>
<keyword evidence="2" id="KW-0732">Signal</keyword>
<organism evidence="3 4">
    <name type="scientific">Micromonospora cremea</name>
    <dbReference type="NCBI Taxonomy" id="709881"/>
    <lineage>
        <taxon>Bacteria</taxon>
        <taxon>Bacillati</taxon>
        <taxon>Actinomycetota</taxon>
        <taxon>Actinomycetes</taxon>
        <taxon>Micromonosporales</taxon>
        <taxon>Micromonosporaceae</taxon>
        <taxon>Micromonospora</taxon>
    </lineage>
</organism>
<dbReference type="EMBL" id="FSQT01000001">
    <property type="protein sequence ID" value="SIM78498.1"/>
    <property type="molecule type" value="Genomic_DNA"/>
</dbReference>
<evidence type="ECO:0000256" key="2">
    <source>
        <dbReference type="SAM" id="SignalP"/>
    </source>
</evidence>
<reference evidence="4" key="1">
    <citation type="submission" date="2016-12" db="EMBL/GenBank/DDBJ databases">
        <authorList>
            <person name="Varghese N."/>
            <person name="Submissions S."/>
        </authorList>
    </citation>
    <scope>NUCLEOTIDE SEQUENCE [LARGE SCALE GENOMIC DNA]</scope>
    <source>
        <strain evidence="4">DSM 45599</strain>
    </source>
</reference>
<dbReference type="Proteomes" id="UP000185124">
    <property type="component" value="Unassembled WGS sequence"/>
</dbReference>
<feature type="signal peptide" evidence="2">
    <location>
        <begin position="1"/>
        <end position="18"/>
    </location>
</feature>
<feature type="region of interest" description="Disordered" evidence="1">
    <location>
        <begin position="194"/>
        <end position="228"/>
    </location>
</feature>
<accession>A0A1N5VZL4</accession>